<dbReference type="GO" id="GO:0048027">
    <property type="term" value="F:mRNA 5'-UTR binding"/>
    <property type="evidence" value="ECO:0007669"/>
    <property type="project" value="UniProtKB-UniRule"/>
</dbReference>
<dbReference type="OrthoDB" id="9809061at2"/>
<name>A0A1H3Y4S7_SELRU</name>
<comment type="similarity">
    <text evidence="4">Belongs to the CsrA/RsmA family.</text>
</comment>
<comment type="subcellular location">
    <subcellularLocation>
        <location evidence="4">Cytoplasm</location>
    </subcellularLocation>
</comment>
<dbReference type="Gene3D" id="2.60.40.4380">
    <property type="entry name" value="Translational regulator CsrA"/>
    <property type="match status" value="1"/>
</dbReference>
<protein>
    <recommendedName>
        <fullName evidence="4">Translational regulator CsrA</fullName>
    </recommendedName>
</protein>
<proteinExistence type="inferred from homology"/>
<dbReference type="Proteomes" id="UP000183469">
    <property type="component" value="Unassembled WGS sequence"/>
</dbReference>
<keyword evidence="3 4" id="KW-0694">RNA-binding</keyword>
<gene>
    <name evidence="4" type="primary">csrA</name>
    <name evidence="6" type="ORF">SAMN05660648_01804</name>
</gene>
<dbReference type="GO" id="GO:0006402">
    <property type="term" value="P:mRNA catabolic process"/>
    <property type="evidence" value="ECO:0007669"/>
    <property type="project" value="InterPro"/>
</dbReference>
<feature type="compositionally biased region" description="Basic and acidic residues" evidence="5">
    <location>
        <begin position="43"/>
        <end position="55"/>
    </location>
</feature>
<dbReference type="AlphaFoldDB" id="A0A1H3Y4S7"/>
<evidence type="ECO:0000313" key="7">
    <source>
        <dbReference type="Proteomes" id="UP000183469"/>
    </source>
</evidence>
<dbReference type="GO" id="GO:0006109">
    <property type="term" value="P:regulation of carbohydrate metabolic process"/>
    <property type="evidence" value="ECO:0007669"/>
    <property type="project" value="InterPro"/>
</dbReference>
<keyword evidence="2 4" id="KW-0810">Translation regulation</keyword>
<evidence type="ECO:0000313" key="6">
    <source>
        <dbReference type="EMBL" id="SEA06639.1"/>
    </source>
</evidence>
<dbReference type="GO" id="GO:1902208">
    <property type="term" value="P:regulation of bacterial-type flagellum assembly"/>
    <property type="evidence" value="ECO:0007669"/>
    <property type="project" value="UniProtKB-UniRule"/>
</dbReference>
<evidence type="ECO:0000256" key="5">
    <source>
        <dbReference type="SAM" id="MobiDB-lite"/>
    </source>
</evidence>
<dbReference type="Pfam" id="PF02599">
    <property type="entry name" value="CsrA"/>
    <property type="match status" value="1"/>
</dbReference>
<comment type="subunit">
    <text evidence="4">Homodimer; the beta-strands of each monomer intercalate to form a hydrophobic core, while the alpha-helices form wings that extend away from the core.</text>
</comment>
<sequence>MLVLTRKANEEIMIGDHIVVNIVKVSGGKIKLGITAPPEISIKREEDPQKFDERAKRRAAGEPQHGEAMKVGGQNYNKQAVKAALI</sequence>
<feature type="region of interest" description="Disordered" evidence="5">
    <location>
        <begin position="43"/>
        <end position="73"/>
    </location>
</feature>
<dbReference type="RefSeq" id="WP_051598544.1">
    <property type="nucleotide sequence ID" value="NZ_FNQG01000007.1"/>
</dbReference>
<dbReference type="PANTHER" id="PTHR34984">
    <property type="entry name" value="CARBON STORAGE REGULATOR"/>
    <property type="match status" value="1"/>
</dbReference>
<dbReference type="SUPFAM" id="SSF117130">
    <property type="entry name" value="CsrA-like"/>
    <property type="match status" value="1"/>
</dbReference>
<reference evidence="6 7" key="1">
    <citation type="submission" date="2016-10" db="EMBL/GenBank/DDBJ databases">
        <authorList>
            <person name="de Groot N.N."/>
        </authorList>
    </citation>
    <scope>NUCLEOTIDE SEQUENCE [LARGE SCALE GENOMIC DNA]</scope>
    <source>
        <strain evidence="6 7">DSM 2872</strain>
    </source>
</reference>
<dbReference type="GO" id="GO:0045947">
    <property type="term" value="P:negative regulation of translational initiation"/>
    <property type="evidence" value="ECO:0007669"/>
    <property type="project" value="UniProtKB-UniRule"/>
</dbReference>
<dbReference type="InterPro" id="IPR036107">
    <property type="entry name" value="CsrA_sf"/>
</dbReference>
<evidence type="ECO:0000256" key="4">
    <source>
        <dbReference type="HAMAP-Rule" id="MF_00167"/>
    </source>
</evidence>
<comment type="function">
    <text evidence="4">A translational regulator that binds mRNA to regulate translation initiation and/or mRNA stability. Usually binds in the 5'-UTR at or near the Shine-Dalgarno sequence preventing ribosome-binding, thus repressing translation. Its main target seems to be the major flagellin gene, while its function is anatagonized by FliW.</text>
</comment>
<dbReference type="GO" id="GO:0044781">
    <property type="term" value="P:bacterial-type flagellum organization"/>
    <property type="evidence" value="ECO:0007669"/>
    <property type="project" value="UniProtKB-KW"/>
</dbReference>
<dbReference type="EMBL" id="FNQG01000007">
    <property type="protein sequence ID" value="SEA06639.1"/>
    <property type="molecule type" value="Genomic_DNA"/>
</dbReference>
<keyword evidence="4" id="KW-1005">Bacterial flagellum biogenesis</keyword>
<dbReference type="InterPro" id="IPR003751">
    <property type="entry name" value="CsrA"/>
</dbReference>
<evidence type="ECO:0000256" key="1">
    <source>
        <dbReference type="ARBA" id="ARBA00022490"/>
    </source>
</evidence>
<evidence type="ECO:0000256" key="3">
    <source>
        <dbReference type="ARBA" id="ARBA00022884"/>
    </source>
</evidence>
<keyword evidence="1 4" id="KW-0963">Cytoplasm</keyword>
<accession>A0A1H3Y4S7</accession>
<evidence type="ECO:0000256" key="2">
    <source>
        <dbReference type="ARBA" id="ARBA00022845"/>
    </source>
</evidence>
<keyword evidence="4" id="KW-0678">Repressor</keyword>
<organism evidence="6 7">
    <name type="scientific">Selenomonas ruminantium</name>
    <dbReference type="NCBI Taxonomy" id="971"/>
    <lineage>
        <taxon>Bacteria</taxon>
        <taxon>Bacillati</taxon>
        <taxon>Bacillota</taxon>
        <taxon>Negativicutes</taxon>
        <taxon>Selenomonadales</taxon>
        <taxon>Selenomonadaceae</taxon>
        <taxon>Selenomonas</taxon>
    </lineage>
</organism>
<dbReference type="GO" id="GO:0005829">
    <property type="term" value="C:cytosol"/>
    <property type="evidence" value="ECO:0007669"/>
    <property type="project" value="TreeGrafter"/>
</dbReference>
<dbReference type="PANTHER" id="PTHR34984:SF1">
    <property type="entry name" value="CARBON STORAGE REGULATOR"/>
    <property type="match status" value="1"/>
</dbReference>
<dbReference type="HAMAP" id="MF_00167">
    <property type="entry name" value="CsrA"/>
    <property type="match status" value="1"/>
</dbReference>